<dbReference type="InterPro" id="IPR058059">
    <property type="entry name" value="PA3496-like"/>
</dbReference>
<proteinExistence type="predicted"/>
<feature type="compositionally biased region" description="Acidic residues" evidence="1">
    <location>
        <begin position="1"/>
        <end position="22"/>
    </location>
</feature>
<feature type="compositionally biased region" description="Low complexity" evidence="1">
    <location>
        <begin position="32"/>
        <end position="45"/>
    </location>
</feature>
<feature type="region of interest" description="Disordered" evidence="1">
    <location>
        <begin position="1"/>
        <end position="45"/>
    </location>
</feature>
<sequence length="70" mass="8080">MVNDIDDNFPDETNENSSDEGTDNNSLKGTSLAEKQAQEQAQKNLLARKRIDELREKKRLKDLLDDSEDW</sequence>
<dbReference type="PATRIC" id="fig|28229.4.peg.4007"/>
<dbReference type="Proteomes" id="UP000029843">
    <property type="component" value="Unassembled WGS sequence"/>
</dbReference>
<evidence type="ECO:0000256" key="1">
    <source>
        <dbReference type="SAM" id="MobiDB-lite"/>
    </source>
</evidence>
<reference evidence="2 3" key="1">
    <citation type="submission" date="2014-08" db="EMBL/GenBank/DDBJ databases">
        <title>Genomic and Phenotypic Diversity of Colwellia psychrerythraea strains from Disparate Marine Basins.</title>
        <authorList>
            <person name="Techtmann S.M."/>
            <person name="Stelling S.C."/>
            <person name="Utturkar S.M."/>
            <person name="Alshibli N."/>
            <person name="Harris A."/>
            <person name="Brown S.D."/>
            <person name="Hazen T.C."/>
        </authorList>
    </citation>
    <scope>NUCLEOTIDE SEQUENCE [LARGE SCALE GENOMIC DNA]</scope>
    <source>
        <strain evidence="2 3">ND2E</strain>
    </source>
</reference>
<dbReference type="AlphaFoldDB" id="A0A099K9Y1"/>
<evidence type="ECO:0000313" key="3">
    <source>
        <dbReference type="Proteomes" id="UP000029843"/>
    </source>
</evidence>
<dbReference type="NCBIfam" id="NF046101">
    <property type="entry name" value="PA3496_fam"/>
    <property type="match status" value="1"/>
</dbReference>
<name>A0A099K9Y1_COLPS</name>
<dbReference type="RefSeq" id="WP_033095566.1">
    <property type="nucleotide sequence ID" value="NZ_JQED01000055.1"/>
</dbReference>
<gene>
    <name evidence="2" type="ORF">ND2E_0523</name>
</gene>
<organism evidence="2 3">
    <name type="scientific">Colwellia psychrerythraea</name>
    <name type="common">Vibrio psychroerythus</name>
    <dbReference type="NCBI Taxonomy" id="28229"/>
    <lineage>
        <taxon>Bacteria</taxon>
        <taxon>Pseudomonadati</taxon>
        <taxon>Pseudomonadota</taxon>
        <taxon>Gammaproteobacteria</taxon>
        <taxon>Alteromonadales</taxon>
        <taxon>Colwelliaceae</taxon>
        <taxon>Colwellia</taxon>
    </lineage>
</organism>
<evidence type="ECO:0000313" key="2">
    <source>
        <dbReference type="EMBL" id="KGJ87116.1"/>
    </source>
</evidence>
<accession>A0A099K9Y1</accession>
<comment type="caution">
    <text evidence="2">The sequence shown here is derived from an EMBL/GenBank/DDBJ whole genome shotgun (WGS) entry which is preliminary data.</text>
</comment>
<protein>
    <submittedName>
        <fullName evidence="2">Uncharacterized protein</fullName>
    </submittedName>
</protein>
<dbReference type="EMBL" id="JQED01000055">
    <property type="protein sequence ID" value="KGJ87116.1"/>
    <property type="molecule type" value="Genomic_DNA"/>
</dbReference>